<dbReference type="HAMAP" id="MF_00090">
    <property type="entry name" value="PIMT"/>
    <property type="match status" value="1"/>
</dbReference>
<dbReference type="PANTHER" id="PTHR11579">
    <property type="entry name" value="PROTEIN-L-ISOASPARTATE O-METHYLTRANSFERASE"/>
    <property type="match status" value="1"/>
</dbReference>
<keyword evidence="4" id="KW-0963">Cytoplasm</keyword>
<keyword evidence="5" id="KW-0489">Methyltransferase</keyword>
<keyword evidence="6" id="KW-0808">Transferase</keyword>
<accession>X1PNT1</accession>
<dbReference type="GO" id="GO:0032259">
    <property type="term" value="P:methylation"/>
    <property type="evidence" value="ECO:0007669"/>
    <property type="project" value="UniProtKB-KW"/>
</dbReference>
<protein>
    <recommendedName>
        <fullName evidence="3">protein-L-isoaspartate(D-aspartate) O-methyltransferase</fullName>
        <ecNumber evidence="3">2.1.1.77</ecNumber>
    </recommendedName>
</protein>
<dbReference type="InterPro" id="IPR029063">
    <property type="entry name" value="SAM-dependent_MTases_sf"/>
</dbReference>
<evidence type="ECO:0000256" key="5">
    <source>
        <dbReference type="ARBA" id="ARBA00022603"/>
    </source>
</evidence>
<dbReference type="Gene3D" id="3.40.50.150">
    <property type="entry name" value="Vaccinia Virus protein VP39"/>
    <property type="match status" value="1"/>
</dbReference>
<evidence type="ECO:0000256" key="7">
    <source>
        <dbReference type="ARBA" id="ARBA00022691"/>
    </source>
</evidence>
<dbReference type="NCBIfam" id="TIGR00080">
    <property type="entry name" value="pimt"/>
    <property type="match status" value="1"/>
</dbReference>
<reference evidence="8" key="1">
    <citation type="journal article" date="2014" name="Front. Microbiol.">
        <title>High frequency of phylogenetically diverse reductive dehalogenase-homologous genes in deep subseafloor sedimentary metagenomes.</title>
        <authorList>
            <person name="Kawai M."/>
            <person name="Futagami T."/>
            <person name="Toyoda A."/>
            <person name="Takaki Y."/>
            <person name="Nishi S."/>
            <person name="Hori S."/>
            <person name="Arai W."/>
            <person name="Tsubouchi T."/>
            <person name="Morono Y."/>
            <person name="Uchiyama I."/>
            <person name="Ito T."/>
            <person name="Fujiyama A."/>
            <person name="Inagaki F."/>
            <person name="Takami H."/>
        </authorList>
    </citation>
    <scope>NUCLEOTIDE SEQUENCE</scope>
    <source>
        <strain evidence="8">Expedition CK06-06</strain>
    </source>
</reference>
<evidence type="ECO:0000256" key="2">
    <source>
        <dbReference type="ARBA" id="ARBA00005369"/>
    </source>
</evidence>
<dbReference type="InterPro" id="IPR000682">
    <property type="entry name" value="PCMT"/>
</dbReference>
<dbReference type="FunFam" id="3.40.50.150:FF:000010">
    <property type="entry name" value="Protein-L-isoaspartate O-methyltransferase"/>
    <property type="match status" value="1"/>
</dbReference>
<proteinExistence type="inferred from homology"/>
<dbReference type="GO" id="GO:0005737">
    <property type="term" value="C:cytoplasm"/>
    <property type="evidence" value="ECO:0007669"/>
    <property type="project" value="UniProtKB-SubCell"/>
</dbReference>
<dbReference type="SUPFAM" id="SSF53335">
    <property type="entry name" value="S-adenosyl-L-methionine-dependent methyltransferases"/>
    <property type="match status" value="1"/>
</dbReference>
<dbReference type="GO" id="GO:0004719">
    <property type="term" value="F:protein-L-isoaspartate (D-aspartate) O-methyltransferase activity"/>
    <property type="evidence" value="ECO:0007669"/>
    <property type="project" value="UniProtKB-EC"/>
</dbReference>
<dbReference type="PANTHER" id="PTHR11579:SF0">
    <property type="entry name" value="PROTEIN-L-ISOASPARTATE(D-ASPARTATE) O-METHYLTRANSFERASE"/>
    <property type="match status" value="1"/>
</dbReference>
<keyword evidence="7" id="KW-0949">S-adenosyl-L-methionine</keyword>
<dbReference type="EMBL" id="BARV01029377">
    <property type="protein sequence ID" value="GAI44191.1"/>
    <property type="molecule type" value="Genomic_DNA"/>
</dbReference>
<dbReference type="NCBIfam" id="NF001453">
    <property type="entry name" value="PRK00312.1"/>
    <property type="match status" value="1"/>
</dbReference>
<comment type="similarity">
    <text evidence="2">Belongs to the methyltransferase superfamily. L-isoaspartyl/D-aspartyl protein methyltransferase family.</text>
</comment>
<dbReference type="AlphaFoldDB" id="X1PNT1"/>
<evidence type="ECO:0000256" key="1">
    <source>
        <dbReference type="ARBA" id="ARBA00004496"/>
    </source>
</evidence>
<evidence type="ECO:0000256" key="6">
    <source>
        <dbReference type="ARBA" id="ARBA00022679"/>
    </source>
</evidence>
<comment type="subcellular location">
    <subcellularLocation>
        <location evidence="1">Cytoplasm</location>
    </subcellularLocation>
</comment>
<evidence type="ECO:0000313" key="8">
    <source>
        <dbReference type="EMBL" id="GAI44191.1"/>
    </source>
</evidence>
<organism evidence="8">
    <name type="scientific">marine sediment metagenome</name>
    <dbReference type="NCBI Taxonomy" id="412755"/>
    <lineage>
        <taxon>unclassified sequences</taxon>
        <taxon>metagenomes</taxon>
        <taxon>ecological metagenomes</taxon>
    </lineage>
</organism>
<dbReference type="CDD" id="cd02440">
    <property type="entry name" value="AdoMet_MTases"/>
    <property type="match status" value="1"/>
</dbReference>
<gene>
    <name evidence="8" type="ORF">S06H3_46858</name>
</gene>
<dbReference type="Pfam" id="PF01135">
    <property type="entry name" value="PCMT"/>
    <property type="match status" value="1"/>
</dbReference>
<evidence type="ECO:0000256" key="4">
    <source>
        <dbReference type="ARBA" id="ARBA00022490"/>
    </source>
</evidence>
<sequence length="216" mass="23903">MVPIMDFETARARLVEHLSTEVKDERVLAAMARVPRERFVPPQSQHMAYADMPLPIGLEQTISQPFIVALMTEALELTGNEKVLEVGTGSGYQAAILAELARLVVTTERLPALAKAAKNVLSNLGYTNIEVHVTGEDLGWQREAPYDAILVTAGAPRVPVDLLNQLTFGGRLVIPVGSRYTQELYKITRYKKENIIENLGGCRFVSLIGKDAWEEE</sequence>
<dbReference type="EC" id="2.1.1.77" evidence="3"/>
<name>X1PNT1_9ZZZZ</name>
<comment type="caution">
    <text evidence="8">The sequence shown here is derived from an EMBL/GenBank/DDBJ whole genome shotgun (WGS) entry which is preliminary data.</text>
</comment>
<evidence type="ECO:0000256" key="3">
    <source>
        <dbReference type="ARBA" id="ARBA00011890"/>
    </source>
</evidence>